<keyword evidence="3" id="KW-1185">Reference proteome</keyword>
<proteinExistence type="predicted"/>
<sequence length="268" mass="28331">MSIRSRALILAGVLFALVAPTTPVLGQTFPLDPVDDPAFVVHWEKPFLEGADRLAAWSSILELDAVVPVGDAVSLAIGLPFSLLSSDFDDDTHLYAGALRATLLFGEPGALSGFLGVTFPTATALAGDDDAGLFAAIPWWNEREKWVDESWSVRGALTPSKPLNGGGRIGLRLGGALVLLNGGDNLDADLRVAGWLRRPAGNAEIRADLAGTYAVTNDDGFREQSTLFLNLGADLPETGGNPGVFVRLPLYGVVEDFHELSIGLKVAL</sequence>
<dbReference type="RefSeq" id="WP_405282563.1">
    <property type="nucleotide sequence ID" value="NZ_CP144380.1"/>
</dbReference>
<feature type="signal peptide" evidence="1">
    <location>
        <begin position="1"/>
        <end position="26"/>
    </location>
</feature>
<dbReference type="Proteomes" id="UP001484239">
    <property type="component" value="Unassembled WGS sequence"/>
</dbReference>
<evidence type="ECO:0000313" key="3">
    <source>
        <dbReference type="Proteomes" id="UP001484239"/>
    </source>
</evidence>
<feature type="chain" id="PRO_5047024771" description="Transporter" evidence="1">
    <location>
        <begin position="27"/>
        <end position="268"/>
    </location>
</feature>
<dbReference type="EMBL" id="JBBHLI010000013">
    <property type="protein sequence ID" value="MEK9502665.1"/>
    <property type="molecule type" value="Genomic_DNA"/>
</dbReference>
<name>A0ABU9ED40_9BACT</name>
<reference evidence="2 3" key="1">
    <citation type="submission" date="2024-02" db="EMBL/GenBank/DDBJ databases">
        <title>A novel Gemmatimonadota bacterium.</title>
        <authorList>
            <person name="Du Z.-J."/>
            <person name="Ye Y.-Q."/>
        </authorList>
    </citation>
    <scope>NUCLEOTIDE SEQUENCE [LARGE SCALE GENOMIC DNA]</scope>
    <source>
        <strain evidence="2 3">DH-20</strain>
    </source>
</reference>
<organism evidence="2 3">
    <name type="scientific">Gaopeijia maritima</name>
    <dbReference type="NCBI Taxonomy" id="3119007"/>
    <lineage>
        <taxon>Bacteria</taxon>
        <taxon>Pseudomonadati</taxon>
        <taxon>Gemmatimonadota</taxon>
        <taxon>Longimicrobiia</taxon>
        <taxon>Gaopeijiales</taxon>
        <taxon>Gaopeijiaceae</taxon>
        <taxon>Gaopeijia</taxon>
    </lineage>
</organism>
<comment type="caution">
    <text evidence="2">The sequence shown here is derived from an EMBL/GenBank/DDBJ whole genome shotgun (WGS) entry which is preliminary data.</text>
</comment>
<evidence type="ECO:0008006" key="4">
    <source>
        <dbReference type="Google" id="ProtNLM"/>
    </source>
</evidence>
<keyword evidence="1" id="KW-0732">Signal</keyword>
<evidence type="ECO:0000256" key="1">
    <source>
        <dbReference type="SAM" id="SignalP"/>
    </source>
</evidence>
<accession>A0ABU9ED40</accession>
<gene>
    <name evidence="2" type="ORF">WI372_16845</name>
</gene>
<evidence type="ECO:0000313" key="2">
    <source>
        <dbReference type="EMBL" id="MEK9502665.1"/>
    </source>
</evidence>
<protein>
    <recommendedName>
        <fullName evidence="4">Transporter</fullName>
    </recommendedName>
</protein>